<evidence type="ECO:0000256" key="1">
    <source>
        <dbReference type="SAM" id="Phobius"/>
    </source>
</evidence>
<keyword evidence="3" id="KW-1185">Reference proteome</keyword>
<keyword evidence="1" id="KW-0812">Transmembrane</keyword>
<reference evidence="3" key="1">
    <citation type="submission" date="2016-11" db="EMBL/GenBank/DDBJ databases">
        <authorList>
            <person name="Varghese N."/>
            <person name="Submissions S."/>
        </authorList>
    </citation>
    <scope>NUCLEOTIDE SEQUENCE [LARGE SCALE GENOMIC DNA]</scope>
    <source>
        <strain evidence="3">DSM 18802</strain>
    </source>
</reference>
<dbReference type="InterPro" id="IPR007047">
    <property type="entry name" value="Flp_Fap"/>
</dbReference>
<dbReference type="STRING" id="447595.SAMN05660826_00992"/>
<dbReference type="AlphaFoldDB" id="A0A1M7IQF4"/>
<dbReference type="Proteomes" id="UP000184375">
    <property type="component" value="Unassembled WGS sequence"/>
</dbReference>
<keyword evidence="1" id="KW-1133">Transmembrane helix</keyword>
<feature type="transmembrane region" description="Helical" evidence="1">
    <location>
        <begin position="20"/>
        <end position="37"/>
    </location>
</feature>
<evidence type="ECO:0000313" key="3">
    <source>
        <dbReference type="Proteomes" id="UP000184375"/>
    </source>
</evidence>
<accession>A0A1M7IQF4</accession>
<gene>
    <name evidence="2" type="ORF">SAMN05660826_00992</name>
</gene>
<organism evidence="2 3">
    <name type="scientific">Caldanaerovirga acetigignens</name>
    <dbReference type="NCBI Taxonomy" id="447595"/>
    <lineage>
        <taxon>Bacteria</taxon>
        <taxon>Bacillati</taxon>
        <taxon>Bacillota</taxon>
        <taxon>Clostridia</taxon>
        <taxon>Thermosediminibacterales</taxon>
        <taxon>Thermosediminibacteraceae</taxon>
        <taxon>Caldanaerovirga</taxon>
    </lineage>
</organism>
<name>A0A1M7IQF4_9FIRM</name>
<dbReference type="RefSeq" id="WP_073255579.1">
    <property type="nucleotide sequence ID" value="NZ_FRCR01000005.1"/>
</dbReference>
<proteinExistence type="predicted"/>
<dbReference type="Pfam" id="PF04964">
    <property type="entry name" value="Flp_Fap"/>
    <property type="match status" value="1"/>
</dbReference>
<sequence>MALIKNLWADERGQAMAEYGLILALVAVVVIGALTLLGNNISARFNEVAGEIGPNTSTP</sequence>
<dbReference type="EMBL" id="FRCR01000005">
    <property type="protein sequence ID" value="SHM42863.1"/>
    <property type="molecule type" value="Genomic_DNA"/>
</dbReference>
<protein>
    <submittedName>
        <fullName evidence="2">Pilus assembly protein Flp/PilA</fullName>
    </submittedName>
</protein>
<keyword evidence="1" id="KW-0472">Membrane</keyword>
<evidence type="ECO:0000313" key="2">
    <source>
        <dbReference type="EMBL" id="SHM42863.1"/>
    </source>
</evidence>